<evidence type="ECO:0000313" key="2">
    <source>
        <dbReference type="EMBL" id="MCD2191778.1"/>
    </source>
</evidence>
<comment type="caution">
    <text evidence="2">The sequence shown here is derived from an EMBL/GenBank/DDBJ whole genome shotgun (WGS) entry which is preliminary data.</text>
</comment>
<dbReference type="InterPro" id="IPR037401">
    <property type="entry name" value="SnoaL-like"/>
</dbReference>
<dbReference type="Pfam" id="PF12680">
    <property type="entry name" value="SnoaL_2"/>
    <property type="match status" value="1"/>
</dbReference>
<dbReference type="Gene3D" id="3.10.450.50">
    <property type="match status" value="1"/>
</dbReference>
<proteinExistence type="predicted"/>
<sequence length="135" mass="14859">MAIGKNTETVKTIYAAFEHGDVDSILDRCTDDVDWAADSALDIGPWHGTKHGKSEVPSFFEGIAKTGPVNEFTPLSFAENDDGDVMVFLRYAFTVSATGKDVATNLHHYFRFRDGKVAYYRGSEDTALIAEAFTP</sequence>
<name>A0ABS8P0K2_9PSEU</name>
<accession>A0ABS8P0K2</accession>
<dbReference type="PANTHER" id="PTHR41252">
    <property type="entry name" value="BLR2505 PROTEIN"/>
    <property type="match status" value="1"/>
</dbReference>
<feature type="domain" description="SnoaL-like" evidence="1">
    <location>
        <begin position="10"/>
        <end position="119"/>
    </location>
</feature>
<dbReference type="SUPFAM" id="SSF54427">
    <property type="entry name" value="NTF2-like"/>
    <property type="match status" value="1"/>
</dbReference>
<gene>
    <name evidence="2" type="ORF">LQ327_00025</name>
</gene>
<dbReference type="RefSeq" id="WP_230729324.1">
    <property type="nucleotide sequence ID" value="NZ_JAJNDB010000001.1"/>
</dbReference>
<evidence type="ECO:0000313" key="3">
    <source>
        <dbReference type="Proteomes" id="UP001199469"/>
    </source>
</evidence>
<keyword evidence="3" id="KW-1185">Reference proteome</keyword>
<reference evidence="2 3" key="1">
    <citation type="submission" date="2021-11" db="EMBL/GenBank/DDBJ databases">
        <title>Draft genome sequence of Actinomycetospora sp. SF1 isolated from the rhizosphere soil.</title>
        <authorList>
            <person name="Duangmal K."/>
            <person name="Chantavorakit T."/>
        </authorList>
    </citation>
    <scope>NUCLEOTIDE SEQUENCE [LARGE SCALE GENOMIC DNA]</scope>
    <source>
        <strain evidence="2 3">TBRC 5722</strain>
    </source>
</reference>
<dbReference type="EMBL" id="JAJNDB010000001">
    <property type="protein sequence ID" value="MCD2191778.1"/>
    <property type="molecule type" value="Genomic_DNA"/>
</dbReference>
<dbReference type="InterPro" id="IPR032710">
    <property type="entry name" value="NTF2-like_dom_sf"/>
</dbReference>
<dbReference type="PANTHER" id="PTHR41252:SF1">
    <property type="entry name" value="BLR2505 PROTEIN"/>
    <property type="match status" value="1"/>
</dbReference>
<protein>
    <submittedName>
        <fullName evidence="2">Nuclear transport factor 2 family protein</fullName>
    </submittedName>
</protein>
<dbReference type="Proteomes" id="UP001199469">
    <property type="component" value="Unassembled WGS sequence"/>
</dbReference>
<evidence type="ECO:0000259" key="1">
    <source>
        <dbReference type="Pfam" id="PF12680"/>
    </source>
</evidence>
<organism evidence="2 3">
    <name type="scientific">Actinomycetospora endophytica</name>
    <dbReference type="NCBI Taxonomy" id="2291215"/>
    <lineage>
        <taxon>Bacteria</taxon>
        <taxon>Bacillati</taxon>
        <taxon>Actinomycetota</taxon>
        <taxon>Actinomycetes</taxon>
        <taxon>Pseudonocardiales</taxon>
        <taxon>Pseudonocardiaceae</taxon>
        <taxon>Actinomycetospora</taxon>
    </lineage>
</organism>